<sequence length="110" mass="11548">MTQPPPPGYPPQQPPAGQQPDNYLVWSILVTLFCCLPLGIVAIVKSTQVSGLWAQGRYAEAQAAADSAKKFTMWSAIAGIIVFVIYGILMAVGALNAGTSNAAMFAAGMF</sequence>
<keyword evidence="2 5" id="KW-0812">Transmembrane</keyword>
<accession>A0A7I7LBJ1</accession>
<dbReference type="PANTHER" id="PTHR14948">
    <property type="entry name" value="NG5"/>
    <property type="match status" value="1"/>
</dbReference>
<name>A0A7I7LBJ1_9MYCO</name>
<dbReference type="AlphaFoldDB" id="A0A7I7LBJ1"/>
<evidence type="ECO:0000256" key="5">
    <source>
        <dbReference type="SAM" id="Phobius"/>
    </source>
</evidence>
<evidence type="ECO:0000313" key="6">
    <source>
        <dbReference type="EMBL" id="BBX57118.1"/>
    </source>
</evidence>
<dbReference type="Pfam" id="PF04505">
    <property type="entry name" value="CD225"/>
    <property type="match status" value="1"/>
</dbReference>
<organism evidence="6 7">
    <name type="scientific">Mycobacterium shottsii</name>
    <dbReference type="NCBI Taxonomy" id="133549"/>
    <lineage>
        <taxon>Bacteria</taxon>
        <taxon>Bacillati</taxon>
        <taxon>Actinomycetota</taxon>
        <taxon>Actinomycetes</taxon>
        <taxon>Mycobacteriales</taxon>
        <taxon>Mycobacteriaceae</taxon>
        <taxon>Mycobacterium</taxon>
        <taxon>Mycobacterium ulcerans group</taxon>
    </lineage>
</organism>
<keyword evidence="3 5" id="KW-1133">Transmembrane helix</keyword>
<proteinExistence type="predicted"/>
<dbReference type="Proteomes" id="UP000467164">
    <property type="component" value="Chromosome"/>
</dbReference>
<feature type="transmembrane region" description="Helical" evidence="5">
    <location>
        <begin position="23"/>
        <end position="44"/>
    </location>
</feature>
<dbReference type="EMBL" id="AP022572">
    <property type="protein sequence ID" value="BBX57118.1"/>
    <property type="molecule type" value="Genomic_DNA"/>
</dbReference>
<gene>
    <name evidence="6" type="ORF">MSHO_24630</name>
</gene>
<evidence type="ECO:0008006" key="8">
    <source>
        <dbReference type="Google" id="ProtNLM"/>
    </source>
</evidence>
<dbReference type="PANTHER" id="PTHR14948:SF25">
    <property type="entry name" value="DUF4190 DOMAIN-CONTAINING PROTEIN"/>
    <property type="match status" value="1"/>
</dbReference>
<feature type="transmembrane region" description="Helical" evidence="5">
    <location>
        <begin position="71"/>
        <end position="95"/>
    </location>
</feature>
<keyword evidence="4 5" id="KW-0472">Membrane</keyword>
<evidence type="ECO:0000256" key="3">
    <source>
        <dbReference type="ARBA" id="ARBA00022989"/>
    </source>
</evidence>
<evidence type="ECO:0000256" key="4">
    <source>
        <dbReference type="ARBA" id="ARBA00023136"/>
    </source>
</evidence>
<dbReference type="RefSeq" id="WP_117388847.1">
    <property type="nucleotide sequence ID" value="NZ_AP022572.1"/>
</dbReference>
<evidence type="ECO:0000313" key="7">
    <source>
        <dbReference type="Proteomes" id="UP000467164"/>
    </source>
</evidence>
<reference evidence="6 7" key="1">
    <citation type="journal article" date="2019" name="Emerg. Microbes Infect.">
        <title>Comprehensive subspecies identification of 175 nontuberculous mycobacteria species based on 7547 genomic profiles.</title>
        <authorList>
            <person name="Matsumoto Y."/>
            <person name="Kinjo T."/>
            <person name="Motooka D."/>
            <person name="Nabeya D."/>
            <person name="Jung N."/>
            <person name="Uechi K."/>
            <person name="Horii T."/>
            <person name="Iida T."/>
            <person name="Fujita J."/>
            <person name="Nakamura S."/>
        </authorList>
    </citation>
    <scope>NUCLEOTIDE SEQUENCE [LARGE SCALE GENOMIC DNA]</scope>
    <source>
        <strain evidence="6 7">JCM 12657</strain>
    </source>
</reference>
<dbReference type="GO" id="GO:0016020">
    <property type="term" value="C:membrane"/>
    <property type="evidence" value="ECO:0007669"/>
    <property type="project" value="UniProtKB-SubCell"/>
</dbReference>
<keyword evidence="7" id="KW-1185">Reference proteome</keyword>
<comment type="subcellular location">
    <subcellularLocation>
        <location evidence="1">Membrane</location>
    </subcellularLocation>
</comment>
<protein>
    <recommendedName>
        <fullName evidence="8">Interferon-induced transmembrane protein</fullName>
    </recommendedName>
</protein>
<evidence type="ECO:0000256" key="2">
    <source>
        <dbReference type="ARBA" id="ARBA00022692"/>
    </source>
</evidence>
<dbReference type="InterPro" id="IPR051423">
    <property type="entry name" value="CD225/Dispanin"/>
</dbReference>
<dbReference type="KEGG" id="msho:MSHO_24630"/>
<evidence type="ECO:0000256" key="1">
    <source>
        <dbReference type="ARBA" id="ARBA00004370"/>
    </source>
</evidence>
<dbReference type="InterPro" id="IPR007593">
    <property type="entry name" value="CD225/Dispanin_fam"/>
</dbReference>